<dbReference type="CDD" id="cd00586">
    <property type="entry name" value="4HBT"/>
    <property type="match status" value="1"/>
</dbReference>
<dbReference type="AlphaFoldDB" id="A0A8J6TLN3"/>
<comment type="similarity">
    <text evidence="1">Belongs to the 4-hydroxybenzoyl-CoA thioesterase family.</text>
</comment>
<dbReference type="GO" id="GO:0047617">
    <property type="term" value="F:fatty acyl-CoA hydrolase activity"/>
    <property type="evidence" value="ECO:0007669"/>
    <property type="project" value="TreeGrafter"/>
</dbReference>
<dbReference type="Gene3D" id="3.10.129.10">
    <property type="entry name" value="Hotdog Thioesterase"/>
    <property type="match status" value="1"/>
</dbReference>
<comment type="caution">
    <text evidence="3">The sequence shown here is derived from an EMBL/GenBank/DDBJ whole genome shotgun (WGS) entry which is preliminary data.</text>
</comment>
<organism evidence="3 4">
    <name type="scientific">Candidatus Desulfatibia profunda</name>
    <dbReference type="NCBI Taxonomy" id="2841695"/>
    <lineage>
        <taxon>Bacteria</taxon>
        <taxon>Pseudomonadati</taxon>
        <taxon>Thermodesulfobacteriota</taxon>
        <taxon>Desulfobacteria</taxon>
        <taxon>Desulfobacterales</taxon>
        <taxon>Desulfobacterales incertae sedis</taxon>
        <taxon>Candidatus Desulfatibia</taxon>
    </lineage>
</organism>
<protein>
    <submittedName>
        <fullName evidence="3">Acyl-CoA thioesterase</fullName>
    </submittedName>
</protein>
<evidence type="ECO:0000256" key="1">
    <source>
        <dbReference type="ARBA" id="ARBA00005953"/>
    </source>
</evidence>
<sequence>MLSHKTTHRVRYSDTDKMGFVQHANYFRWFEIGRSELFRHLGLSYKKIEANGFFLPLAEVHCKYLFPSKYDDVLIIETTLDARVKAGMKFDYHIYSEDEKTTFAKGYTKHACLDRNGRVVRPPDFLTAVFNRTGRSSVSNISATKAQRHKEGV</sequence>
<keyword evidence="2" id="KW-0378">Hydrolase</keyword>
<dbReference type="Pfam" id="PF13279">
    <property type="entry name" value="4HBT_2"/>
    <property type="match status" value="1"/>
</dbReference>
<name>A0A8J6TLN3_9BACT</name>
<evidence type="ECO:0000313" key="4">
    <source>
        <dbReference type="Proteomes" id="UP000603434"/>
    </source>
</evidence>
<dbReference type="Proteomes" id="UP000603434">
    <property type="component" value="Unassembled WGS sequence"/>
</dbReference>
<dbReference type="PANTHER" id="PTHR31793:SF27">
    <property type="entry name" value="NOVEL THIOESTERASE SUPERFAMILY DOMAIN AND SAPOSIN A-TYPE DOMAIN CONTAINING PROTEIN (0610012H03RIK)"/>
    <property type="match status" value="1"/>
</dbReference>
<dbReference type="SUPFAM" id="SSF54637">
    <property type="entry name" value="Thioesterase/thiol ester dehydrase-isomerase"/>
    <property type="match status" value="1"/>
</dbReference>
<dbReference type="PIRSF" id="PIRSF003230">
    <property type="entry name" value="YbgC"/>
    <property type="match status" value="1"/>
</dbReference>
<dbReference type="PANTHER" id="PTHR31793">
    <property type="entry name" value="4-HYDROXYBENZOYL-COA THIOESTERASE FAMILY MEMBER"/>
    <property type="match status" value="1"/>
</dbReference>
<proteinExistence type="inferred from homology"/>
<dbReference type="EMBL" id="JACNJH010000092">
    <property type="protein sequence ID" value="MBC8360486.1"/>
    <property type="molecule type" value="Genomic_DNA"/>
</dbReference>
<reference evidence="3 4" key="1">
    <citation type="submission" date="2020-08" db="EMBL/GenBank/DDBJ databases">
        <title>Bridging the membrane lipid divide: bacteria of the FCB group superphylum have the potential to synthesize archaeal ether lipids.</title>
        <authorList>
            <person name="Villanueva L."/>
            <person name="Von Meijenfeldt F.A.B."/>
            <person name="Westbye A.B."/>
            <person name="Yadav S."/>
            <person name="Hopmans E.C."/>
            <person name="Dutilh B.E."/>
            <person name="Sinninghe Damste J.S."/>
        </authorList>
    </citation>
    <scope>NUCLEOTIDE SEQUENCE [LARGE SCALE GENOMIC DNA]</scope>
    <source>
        <strain evidence="3">NIOZ-UU30</strain>
    </source>
</reference>
<dbReference type="InterPro" id="IPR029069">
    <property type="entry name" value="HotDog_dom_sf"/>
</dbReference>
<dbReference type="NCBIfam" id="TIGR00051">
    <property type="entry name" value="YbgC/FadM family acyl-CoA thioesterase"/>
    <property type="match status" value="1"/>
</dbReference>
<evidence type="ECO:0000256" key="2">
    <source>
        <dbReference type="ARBA" id="ARBA00022801"/>
    </source>
</evidence>
<accession>A0A8J6TLN3</accession>
<evidence type="ECO:0000313" key="3">
    <source>
        <dbReference type="EMBL" id="MBC8360486.1"/>
    </source>
</evidence>
<dbReference type="InterPro" id="IPR006684">
    <property type="entry name" value="YbgC/YbaW"/>
</dbReference>
<gene>
    <name evidence="3" type="ORF">H8E23_03705</name>
</gene>
<dbReference type="InterPro" id="IPR050563">
    <property type="entry name" value="4-hydroxybenzoyl-CoA_TE"/>
</dbReference>